<dbReference type="STRING" id="7176.B0XIR3"/>
<dbReference type="OrthoDB" id="7765078at2759"/>
<dbReference type="InParanoid" id="B0XIR3"/>
<dbReference type="VEuPathDB" id="VectorBase:CPIJ019234"/>
<organism>
    <name type="scientific">Culex quinquefasciatus</name>
    <name type="common">Southern house mosquito</name>
    <name type="synonym">Culex pungens</name>
    <dbReference type="NCBI Taxonomy" id="7176"/>
    <lineage>
        <taxon>Eukaryota</taxon>
        <taxon>Metazoa</taxon>
        <taxon>Ecdysozoa</taxon>
        <taxon>Arthropoda</taxon>
        <taxon>Hexapoda</taxon>
        <taxon>Insecta</taxon>
        <taxon>Pterygota</taxon>
        <taxon>Neoptera</taxon>
        <taxon>Endopterygota</taxon>
        <taxon>Diptera</taxon>
        <taxon>Nematocera</taxon>
        <taxon>Culicoidea</taxon>
        <taxon>Culicidae</taxon>
        <taxon>Culicinae</taxon>
        <taxon>Culicini</taxon>
        <taxon>Culex</taxon>
        <taxon>Culex</taxon>
    </lineage>
</organism>
<evidence type="ECO:0000313" key="2">
    <source>
        <dbReference type="EMBL" id="EDS29585.1"/>
    </source>
</evidence>
<reference evidence="3" key="2">
    <citation type="submission" date="2020-05" db="UniProtKB">
        <authorList>
            <consortium name="EnsemblMetazoa"/>
        </authorList>
    </citation>
    <scope>IDENTIFICATION</scope>
    <source>
        <strain evidence="3">JHB</strain>
    </source>
</reference>
<evidence type="ECO:0000313" key="3">
    <source>
        <dbReference type="EnsemblMetazoa" id="CPIJ019234-PA"/>
    </source>
</evidence>
<evidence type="ECO:0000256" key="1">
    <source>
        <dbReference type="SAM" id="MobiDB-lite"/>
    </source>
</evidence>
<evidence type="ECO:0000313" key="4">
    <source>
        <dbReference type="Proteomes" id="UP000002320"/>
    </source>
</evidence>
<dbReference type="HOGENOM" id="CLU_1715048_0_0_1"/>
<sequence length="153" mass="17128">MGWPPIQNGNNLNPNRRTLQTWMDPKNEHGQVEILQLKATQGGKLPNNPFIISKTIENTVGKIAAAHTEGKGERYVLKVRNHAHFEKLQTVTKLIDGSDVQIIPHPTQNIPSKKMVTAEDEPDVNITLEDNSEDSQVLMDEEMADRDLTSPTL</sequence>
<gene>
    <name evidence="3" type="primary">6053456</name>
    <name evidence="2" type="ORF">CpipJ_CPIJ019234</name>
</gene>
<accession>B0XIR3</accession>
<dbReference type="AlphaFoldDB" id="B0XIR3"/>
<dbReference type="EMBL" id="DS233357">
    <property type="protein sequence ID" value="EDS29585.1"/>
    <property type="molecule type" value="Genomic_DNA"/>
</dbReference>
<dbReference type="EnsemblMetazoa" id="CPIJ019234-RA">
    <property type="protein sequence ID" value="CPIJ019234-PA"/>
    <property type="gene ID" value="CPIJ019234"/>
</dbReference>
<protein>
    <submittedName>
        <fullName evidence="2 3">Uncharacterized protein</fullName>
    </submittedName>
</protein>
<keyword evidence="4" id="KW-1185">Reference proteome</keyword>
<dbReference type="VEuPathDB" id="VectorBase:CQUJHB016529"/>
<reference evidence="2" key="1">
    <citation type="submission" date="2007-03" db="EMBL/GenBank/DDBJ databases">
        <title>Annotation of Culex pipiens quinquefasciatus.</title>
        <authorList>
            <consortium name="The Broad Institute Genome Sequencing Platform"/>
            <person name="Atkinson P.W."/>
            <person name="Hemingway J."/>
            <person name="Christensen B.M."/>
            <person name="Higgs S."/>
            <person name="Kodira C."/>
            <person name="Hannick L."/>
            <person name="Megy K."/>
            <person name="O'Leary S."/>
            <person name="Pearson M."/>
            <person name="Haas B.J."/>
            <person name="Mauceli E."/>
            <person name="Wortman J.R."/>
            <person name="Lee N.H."/>
            <person name="Guigo R."/>
            <person name="Stanke M."/>
            <person name="Alvarado L."/>
            <person name="Amedeo P."/>
            <person name="Antoine C.H."/>
            <person name="Arensburger P."/>
            <person name="Bidwell S.L."/>
            <person name="Crawford M."/>
            <person name="Camaro F."/>
            <person name="Devon K."/>
            <person name="Engels R."/>
            <person name="Hammond M."/>
            <person name="Howarth C."/>
            <person name="Koehrsen M."/>
            <person name="Lawson D."/>
            <person name="Montgomery P."/>
            <person name="Nene V."/>
            <person name="Nusbaum C."/>
            <person name="Puiu D."/>
            <person name="Romero-Severson J."/>
            <person name="Severson D.W."/>
            <person name="Shumway M."/>
            <person name="Sisk P."/>
            <person name="Stolte C."/>
            <person name="Zeng Q."/>
            <person name="Eisenstadt E."/>
            <person name="Fraser-Liggett C."/>
            <person name="Strausberg R."/>
            <person name="Galagan J."/>
            <person name="Birren B."/>
            <person name="Collins F.H."/>
        </authorList>
    </citation>
    <scope>NUCLEOTIDE SEQUENCE [LARGE SCALE GENOMIC DNA]</scope>
    <source>
        <strain evidence="2">JHB</strain>
    </source>
</reference>
<dbReference type="Proteomes" id="UP000002320">
    <property type="component" value="Unassembled WGS sequence"/>
</dbReference>
<dbReference type="KEGG" id="cqu:CpipJ_CPIJ019234"/>
<proteinExistence type="predicted"/>
<feature type="region of interest" description="Disordered" evidence="1">
    <location>
        <begin position="130"/>
        <end position="153"/>
    </location>
</feature>
<name>B0XIR3_CULQU</name>